<dbReference type="PANTHER" id="PTHR39472:SF1">
    <property type="entry name" value="EXPRESSED PROTEIN"/>
    <property type="match status" value="1"/>
</dbReference>
<feature type="coiled-coil region" evidence="1">
    <location>
        <begin position="61"/>
        <end position="146"/>
    </location>
</feature>
<name>A8NRR1_COPC7</name>
<gene>
    <name evidence="2" type="ORF">CC1G_02921</name>
</gene>
<evidence type="ECO:0000256" key="1">
    <source>
        <dbReference type="SAM" id="Coils"/>
    </source>
</evidence>
<dbReference type="PANTHER" id="PTHR39472">
    <property type="entry name" value="EXPRESSED PROTEIN"/>
    <property type="match status" value="1"/>
</dbReference>
<dbReference type="OrthoDB" id="21214at2759"/>
<dbReference type="VEuPathDB" id="FungiDB:CC1G_02921"/>
<sequence length="278" mass="31295">MAIVDGHEADPTAQLWALITQLSEQLSQNQSMSVSLYTMAGKIKHQATNLQTGFVLRKFNLDKTQEEYDAALEQMNGAMGAENQALAHDNKQLSNLIKEYEQTLETLMTTFRNRAQHVQERELSLIRDFESKLLALEEQNAIAELQVDSAISVAFSRLSYLLRQLLRAQGGEDVDPPPSPIDEAAEREPWTAAQAADHALEREIELARLEKENEELRRMLGLLPAQPRRENIDHPFNDVRRTDSMHGHPANVQHMRPGHMMPAGFGGAYQRMHSPGPG</sequence>
<reference evidence="2 3" key="1">
    <citation type="journal article" date="2010" name="Proc. Natl. Acad. Sci. U.S.A.">
        <title>Insights into evolution of multicellular fungi from the assembled chromosomes of the mushroom Coprinopsis cinerea (Coprinus cinereus).</title>
        <authorList>
            <person name="Stajich J.E."/>
            <person name="Wilke S.K."/>
            <person name="Ahren D."/>
            <person name="Au C.H."/>
            <person name="Birren B.W."/>
            <person name="Borodovsky M."/>
            <person name="Burns C."/>
            <person name="Canback B."/>
            <person name="Casselton L.A."/>
            <person name="Cheng C.K."/>
            <person name="Deng J."/>
            <person name="Dietrich F.S."/>
            <person name="Fargo D.C."/>
            <person name="Farman M.L."/>
            <person name="Gathman A.C."/>
            <person name="Goldberg J."/>
            <person name="Guigo R."/>
            <person name="Hoegger P.J."/>
            <person name="Hooker J.B."/>
            <person name="Huggins A."/>
            <person name="James T.Y."/>
            <person name="Kamada T."/>
            <person name="Kilaru S."/>
            <person name="Kodira C."/>
            <person name="Kues U."/>
            <person name="Kupfer D."/>
            <person name="Kwan H.S."/>
            <person name="Lomsadze A."/>
            <person name="Li W."/>
            <person name="Lilly W.W."/>
            <person name="Ma L.J."/>
            <person name="Mackey A.J."/>
            <person name="Manning G."/>
            <person name="Martin F."/>
            <person name="Muraguchi H."/>
            <person name="Natvig D.O."/>
            <person name="Palmerini H."/>
            <person name="Ramesh M.A."/>
            <person name="Rehmeyer C.J."/>
            <person name="Roe B.A."/>
            <person name="Shenoy N."/>
            <person name="Stanke M."/>
            <person name="Ter-Hovhannisyan V."/>
            <person name="Tunlid A."/>
            <person name="Velagapudi R."/>
            <person name="Vision T.J."/>
            <person name="Zeng Q."/>
            <person name="Zolan M.E."/>
            <person name="Pukkila P.J."/>
        </authorList>
    </citation>
    <scope>NUCLEOTIDE SEQUENCE [LARGE SCALE GENOMIC DNA]</scope>
    <source>
        <strain evidence="3">Okayama-7 / 130 / ATCC MYA-4618 / FGSC 9003</strain>
    </source>
</reference>
<dbReference type="OMA" id="IHSQTGF"/>
<keyword evidence="1" id="KW-0175">Coiled coil</keyword>
<dbReference type="AlphaFoldDB" id="A8NRR1"/>
<dbReference type="InParanoid" id="A8NRR1"/>
<dbReference type="EMBL" id="AACS02000008">
    <property type="protein sequence ID" value="EAU85898.2"/>
    <property type="molecule type" value="Genomic_DNA"/>
</dbReference>
<evidence type="ECO:0000313" key="2">
    <source>
        <dbReference type="EMBL" id="EAU85898.2"/>
    </source>
</evidence>
<dbReference type="eggNOG" id="ENOG502S1AV">
    <property type="taxonomic scope" value="Eukaryota"/>
</dbReference>
<dbReference type="KEGG" id="cci:CC1G_02921"/>
<dbReference type="HOGENOM" id="CLU_052711_1_0_1"/>
<dbReference type="GeneID" id="6012368"/>
<keyword evidence="3" id="KW-1185">Reference proteome</keyword>
<proteinExistence type="predicted"/>
<protein>
    <submittedName>
        <fullName evidence="2">Uncharacterized protein</fullName>
    </submittedName>
</protein>
<dbReference type="RefSeq" id="XP_001835833.2">
    <property type="nucleotide sequence ID" value="XM_001835781.2"/>
</dbReference>
<dbReference type="STRING" id="240176.A8NRR1"/>
<evidence type="ECO:0000313" key="3">
    <source>
        <dbReference type="Proteomes" id="UP000001861"/>
    </source>
</evidence>
<accession>A8NRR1</accession>
<comment type="caution">
    <text evidence="2">The sequence shown here is derived from an EMBL/GenBank/DDBJ whole genome shotgun (WGS) entry which is preliminary data.</text>
</comment>
<dbReference type="Proteomes" id="UP000001861">
    <property type="component" value="Unassembled WGS sequence"/>
</dbReference>
<organism evidence="2 3">
    <name type="scientific">Coprinopsis cinerea (strain Okayama-7 / 130 / ATCC MYA-4618 / FGSC 9003)</name>
    <name type="common">Inky cap fungus</name>
    <name type="synonym">Hormographiella aspergillata</name>
    <dbReference type="NCBI Taxonomy" id="240176"/>
    <lineage>
        <taxon>Eukaryota</taxon>
        <taxon>Fungi</taxon>
        <taxon>Dikarya</taxon>
        <taxon>Basidiomycota</taxon>
        <taxon>Agaricomycotina</taxon>
        <taxon>Agaricomycetes</taxon>
        <taxon>Agaricomycetidae</taxon>
        <taxon>Agaricales</taxon>
        <taxon>Agaricineae</taxon>
        <taxon>Psathyrellaceae</taxon>
        <taxon>Coprinopsis</taxon>
    </lineage>
</organism>